<dbReference type="InterPro" id="IPR036249">
    <property type="entry name" value="Thioredoxin-like_sf"/>
</dbReference>
<keyword evidence="1" id="KW-1133">Transmembrane helix</keyword>
<dbReference type="GO" id="GO:0016491">
    <property type="term" value="F:oxidoreductase activity"/>
    <property type="evidence" value="ECO:0007669"/>
    <property type="project" value="InterPro"/>
</dbReference>
<feature type="transmembrane region" description="Helical" evidence="1">
    <location>
        <begin position="6"/>
        <end position="24"/>
    </location>
</feature>
<keyword evidence="1" id="KW-0472">Membrane</keyword>
<dbReference type="PANTHER" id="PTHR42852:SF17">
    <property type="entry name" value="THIOREDOXIN-LIKE PROTEIN HI_1115"/>
    <property type="match status" value="1"/>
</dbReference>
<name>A0A839ASK4_9FLAO</name>
<evidence type="ECO:0000256" key="1">
    <source>
        <dbReference type="SAM" id="Phobius"/>
    </source>
</evidence>
<dbReference type="EMBL" id="JACGLS010000008">
    <property type="protein sequence ID" value="MBA6157330.1"/>
    <property type="molecule type" value="Genomic_DNA"/>
</dbReference>
<feature type="domain" description="Thioredoxin" evidence="2">
    <location>
        <begin position="27"/>
        <end position="173"/>
    </location>
</feature>
<reference evidence="3 4" key="1">
    <citation type="submission" date="2020-07" db="EMBL/GenBank/DDBJ databases">
        <title>Bacterium isolated from marine sediment.</title>
        <authorList>
            <person name="Shang D."/>
            <person name="Du Z.-J."/>
        </authorList>
    </citation>
    <scope>NUCLEOTIDE SEQUENCE [LARGE SCALE GENOMIC DNA]</scope>
    <source>
        <strain evidence="3 4">S7007</strain>
    </source>
</reference>
<dbReference type="CDD" id="cd02966">
    <property type="entry name" value="TlpA_like_family"/>
    <property type="match status" value="1"/>
</dbReference>
<proteinExistence type="predicted"/>
<dbReference type="PANTHER" id="PTHR42852">
    <property type="entry name" value="THIOL:DISULFIDE INTERCHANGE PROTEIN DSBE"/>
    <property type="match status" value="1"/>
</dbReference>
<dbReference type="GO" id="GO:0016209">
    <property type="term" value="F:antioxidant activity"/>
    <property type="evidence" value="ECO:0007669"/>
    <property type="project" value="InterPro"/>
</dbReference>
<dbReference type="InterPro" id="IPR050553">
    <property type="entry name" value="Thioredoxin_ResA/DsbE_sf"/>
</dbReference>
<dbReference type="Gene3D" id="3.40.30.10">
    <property type="entry name" value="Glutaredoxin"/>
    <property type="match status" value="1"/>
</dbReference>
<dbReference type="Pfam" id="PF00578">
    <property type="entry name" value="AhpC-TSA"/>
    <property type="match status" value="1"/>
</dbReference>
<gene>
    <name evidence="3" type="ORF">H3Z83_12500</name>
</gene>
<dbReference type="InterPro" id="IPR000866">
    <property type="entry name" value="AhpC/TSA"/>
</dbReference>
<evidence type="ECO:0000313" key="3">
    <source>
        <dbReference type="EMBL" id="MBA6157330.1"/>
    </source>
</evidence>
<keyword evidence="1" id="KW-0812">Transmembrane</keyword>
<keyword evidence="4" id="KW-1185">Reference proteome</keyword>
<comment type="caution">
    <text evidence="3">The sequence shown here is derived from an EMBL/GenBank/DDBJ whole genome shotgun (WGS) entry which is preliminary data.</text>
</comment>
<evidence type="ECO:0000259" key="2">
    <source>
        <dbReference type="PROSITE" id="PS51352"/>
    </source>
</evidence>
<protein>
    <submittedName>
        <fullName evidence="3">TlpA family protein disulfide reductase</fullName>
    </submittedName>
</protein>
<dbReference type="InterPro" id="IPR013766">
    <property type="entry name" value="Thioredoxin_domain"/>
</dbReference>
<accession>A0A839ASK4</accession>
<evidence type="ECO:0000313" key="4">
    <source>
        <dbReference type="Proteomes" id="UP000563906"/>
    </source>
</evidence>
<organism evidence="3 4">
    <name type="scientific">Tenacibaculum pelagium</name>
    <dbReference type="NCBI Taxonomy" id="2759527"/>
    <lineage>
        <taxon>Bacteria</taxon>
        <taxon>Pseudomonadati</taxon>
        <taxon>Bacteroidota</taxon>
        <taxon>Flavobacteriia</taxon>
        <taxon>Flavobacteriales</taxon>
        <taxon>Flavobacteriaceae</taxon>
        <taxon>Tenacibaculum</taxon>
    </lineage>
</organism>
<dbReference type="Proteomes" id="UP000563906">
    <property type="component" value="Unassembled WGS sequence"/>
</dbReference>
<dbReference type="AlphaFoldDB" id="A0A839ASK4"/>
<sequence length="173" mass="19764">MKKYVAHIILGLLFSIIILSFKPFNMKLLKINIPAVEIKTLEGKPFNAANIGSTSKPTLLVFWATCCAPCKKELSSISKVYKEWKNKTGIEVVAVSVDLPQYINEVKPFIEANNWNFKVYLDVERNLMKAMNAYSTPHSFLIDKKGEVIWDKQGFVNGDETLIYQKILEVIKY</sequence>
<dbReference type="PROSITE" id="PS51352">
    <property type="entry name" value="THIOREDOXIN_2"/>
    <property type="match status" value="1"/>
</dbReference>
<dbReference type="SUPFAM" id="SSF52833">
    <property type="entry name" value="Thioredoxin-like"/>
    <property type="match status" value="1"/>
</dbReference>